<dbReference type="OMA" id="CIYKLAS"/>
<keyword evidence="4" id="KW-1185">Reference proteome</keyword>
<keyword evidence="1" id="KW-0472">Membrane</keyword>
<reference evidence="3 4" key="1">
    <citation type="journal article" date="2007" name="Science">
        <title>Sea anemone genome reveals ancestral eumetazoan gene repertoire and genomic organization.</title>
        <authorList>
            <person name="Putnam N.H."/>
            <person name="Srivastava M."/>
            <person name="Hellsten U."/>
            <person name="Dirks B."/>
            <person name="Chapman J."/>
            <person name="Salamov A."/>
            <person name="Terry A."/>
            <person name="Shapiro H."/>
            <person name="Lindquist E."/>
            <person name="Kapitonov V.V."/>
            <person name="Jurka J."/>
            <person name="Genikhovich G."/>
            <person name="Grigoriev I.V."/>
            <person name="Lucas S.M."/>
            <person name="Steele R.E."/>
            <person name="Finnerty J.R."/>
            <person name="Technau U."/>
            <person name="Martindale M.Q."/>
            <person name="Rokhsar D.S."/>
        </authorList>
    </citation>
    <scope>NUCLEOTIDE SEQUENCE [LARGE SCALE GENOMIC DNA]</scope>
    <source>
        <strain evidence="4">CH2 X CH6</strain>
    </source>
</reference>
<dbReference type="EMBL" id="DS469529">
    <property type="protein sequence ID" value="EDO46170.1"/>
    <property type="molecule type" value="Genomic_DNA"/>
</dbReference>
<sequence length="632" mass="70661">MGFPSTWRWALLFCGLVLNQQVITASHLHHDHVTMTRALRRYQDKEDLGGDRFDDGAMPSYRNSTSGISRHTKAHKRFFFLTLFIVSLIVTVVATTVETIYDIAGCCGLGFKSLCNFEKDFDNRKKAVTARSKALDTKIKAGLKTKEEMEKVGNSLQATGKHIDRIITLQNEILDATNPKLREALKKKIDKIKNENDLDGMELGVIDQKLAPLQQALKQSMSWGLGVGVPVVEKITTSALKHAKITKIYKSLKVPKASSIFNGGSKAQKMLGFSDDAAKTFLKTTAKARFAATGTKAMKFMKLMKGAGAVMSIVSIGLDLYSLISTFVECGRKQSQARDAMAKVEKAESDLTLDEQKFAQFEIELKKYDRDNHSLLDVCVALFLQDRDNHSLLDDRDNLMPQVRKTELQDALDGVKSVFEYLDKTVKRNWSVQECVDKIDSVKNILKTSNDHSVISSQLDDMNSNCLQKLEYTLTCKLDKVKIIKHVEDGCMAGSKTFSELFTEASNMFNGNSAECKNKHGQPYTSKDELKGMIGKSAQTKKYNPDCKMNDKTLQLLICAKKGKGVSSLVEEFKISASNVEEILKECNNDLSRKQMIEICQFRSYELSDEEIPPLVQGVTLAQIKKVTCPLN</sequence>
<keyword evidence="1" id="KW-1133">Transmembrane helix</keyword>
<dbReference type="AlphaFoldDB" id="A7RQV5"/>
<accession>A7RQV5</accession>
<evidence type="ECO:0000313" key="4">
    <source>
        <dbReference type="Proteomes" id="UP000001593"/>
    </source>
</evidence>
<dbReference type="Proteomes" id="UP000001593">
    <property type="component" value="Unassembled WGS sequence"/>
</dbReference>
<feature type="chain" id="PRO_5002713734" evidence="2">
    <location>
        <begin position="26"/>
        <end position="632"/>
    </location>
</feature>
<protein>
    <submittedName>
        <fullName evidence="3">Uncharacterized protein</fullName>
    </submittedName>
</protein>
<feature type="signal peptide" evidence="2">
    <location>
        <begin position="1"/>
        <end position="25"/>
    </location>
</feature>
<gene>
    <name evidence="3" type="ORF">NEMVEDRAFT_v1g240030</name>
</gene>
<name>A7RQV5_NEMVE</name>
<keyword evidence="1" id="KW-0812">Transmembrane</keyword>
<evidence type="ECO:0000256" key="2">
    <source>
        <dbReference type="SAM" id="SignalP"/>
    </source>
</evidence>
<evidence type="ECO:0000256" key="1">
    <source>
        <dbReference type="SAM" id="Phobius"/>
    </source>
</evidence>
<evidence type="ECO:0000313" key="3">
    <source>
        <dbReference type="EMBL" id="EDO46170.1"/>
    </source>
</evidence>
<organism evidence="3 4">
    <name type="scientific">Nematostella vectensis</name>
    <name type="common">Starlet sea anemone</name>
    <dbReference type="NCBI Taxonomy" id="45351"/>
    <lineage>
        <taxon>Eukaryota</taxon>
        <taxon>Metazoa</taxon>
        <taxon>Cnidaria</taxon>
        <taxon>Anthozoa</taxon>
        <taxon>Hexacorallia</taxon>
        <taxon>Actiniaria</taxon>
        <taxon>Edwardsiidae</taxon>
        <taxon>Nematostella</taxon>
    </lineage>
</organism>
<dbReference type="InParanoid" id="A7RQV5"/>
<keyword evidence="2" id="KW-0732">Signal</keyword>
<dbReference type="PhylomeDB" id="A7RQV5"/>
<feature type="transmembrane region" description="Helical" evidence="1">
    <location>
        <begin position="78"/>
        <end position="97"/>
    </location>
</feature>
<proteinExistence type="predicted"/>
<dbReference type="HOGENOM" id="CLU_433001_0_0_1"/>